<accession>A0A401PJS9</accession>
<dbReference type="OrthoDB" id="9948757at2759"/>
<feature type="region of interest" description="Disordered" evidence="3">
    <location>
        <begin position="187"/>
        <end position="212"/>
    </location>
</feature>
<evidence type="ECO:0000313" key="4">
    <source>
        <dbReference type="EMBL" id="GCB73338.1"/>
    </source>
</evidence>
<evidence type="ECO:0000256" key="3">
    <source>
        <dbReference type="SAM" id="MobiDB-lite"/>
    </source>
</evidence>
<comment type="similarity">
    <text evidence="1">Belongs to the CCSER family.</text>
</comment>
<dbReference type="AlphaFoldDB" id="A0A401PJS9"/>
<dbReference type="Proteomes" id="UP000288216">
    <property type="component" value="Unassembled WGS sequence"/>
</dbReference>
<reference evidence="4 5" key="1">
    <citation type="journal article" date="2018" name="Nat. Ecol. Evol.">
        <title>Shark genomes provide insights into elasmobranch evolution and the origin of vertebrates.</title>
        <authorList>
            <person name="Hara Y"/>
            <person name="Yamaguchi K"/>
            <person name="Onimaru K"/>
            <person name="Kadota M"/>
            <person name="Koyanagi M"/>
            <person name="Keeley SD"/>
            <person name="Tatsumi K"/>
            <person name="Tanaka K"/>
            <person name="Motone F"/>
            <person name="Kageyama Y"/>
            <person name="Nozu R"/>
            <person name="Adachi N"/>
            <person name="Nishimura O"/>
            <person name="Nakagawa R"/>
            <person name="Tanegashima C"/>
            <person name="Kiyatake I"/>
            <person name="Matsumoto R"/>
            <person name="Murakumo K"/>
            <person name="Nishida K"/>
            <person name="Terakita A"/>
            <person name="Kuratani S"/>
            <person name="Sato K"/>
            <person name="Hyodo S Kuraku.S."/>
        </authorList>
    </citation>
    <scope>NUCLEOTIDE SEQUENCE [LARGE SCALE GENOMIC DNA]</scope>
</reference>
<feature type="compositionally biased region" description="Low complexity" evidence="3">
    <location>
        <begin position="187"/>
        <end position="208"/>
    </location>
</feature>
<dbReference type="EMBL" id="BFAA01002318">
    <property type="protein sequence ID" value="GCB73338.1"/>
    <property type="molecule type" value="Genomic_DNA"/>
</dbReference>
<name>A0A401PJS9_SCYTO</name>
<dbReference type="OMA" id="ACESMAH"/>
<sequence length="657" mass="70741">MEGKTQGKSASVSRLPKFGGGTTKLSETLPQVVSNGACVRSVSASSSSKAGGKQNGTGCAGAFSFNWKKPVKTKPGGQGAKDPANSFPFTNEGLVKIDKTSYSKVPLVKDQTDLGFKSKSTAASRYQKQPQIVPYDEGSKIFVAGLNYSTKGNRGKMLGKPLTSSQIARSQSIGHFHKTSVVKMSEQDGTFSGSSSSKDSLSQSTESLKNSTDDNIVRSQSFSYSIQSNSYGTDVIPRSLSFSKAADRSCPRQQMKTGLPLKSNVVCYGNTKDTSSTSELLCKRTSSRPCLKAPSAFKKSLLPPSCPTAPFFAASSASKMALSSSMKCGRLASSGTASNVNSMSGTMKQNPGTSTIGENGLNNENVNIEHTAESALNVSTVDENTVPGINEKLDSTSENNIDNPEVLTISIDSNCDINDKSEHLTHSGTESIEIVDSDNSISAEILDDLYNPNEAMSSAGIEEPLIAEYPGTDWIETGLSDHCKDLETSQTTASGNDDLVSPDANYAMGSSFELSPSSSSAGTYMWDEEGMEALGTVQQCGSLESSEMNSLDILNNLESGDLDEDDLMLDVDLPEDTPCKLEACESMAHLERSERGMRNQGFWRKRYPRWSGQEQYHHGNSETQRYALLHTGKNRLGGTKISFLRERRFFSVQFYLS</sequence>
<keyword evidence="5" id="KW-1185">Reference proteome</keyword>
<dbReference type="GO" id="GO:0001578">
    <property type="term" value="P:microtubule bundle formation"/>
    <property type="evidence" value="ECO:0007669"/>
    <property type="project" value="TreeGrafter"/>
</dbReference>
<dbReference type="PANTHER" id="PTHR22461:SF2">
    <property type="entry name" value="SERINE-RICH COILED-COIL DOMAIN-CONTAINING PROTEIN 2"/>
    <property type="match status" value="1"/>
</dbReference>
<dbReference type="GO" id="GO:0015630">
    <property type="term" value="C:microtubule cytoskeleton"/>
    <property type="evidence" value="ECO:0007669"/>
    <property type="project" value="TreeGrafter"/>
</dbReference>
<evidence type="ECO:0000313" key="5">
    <source>
        <dbReference type="Proteomes" id="UP000288216"/>
    </source>
</evidence>
<feature type="region of interest" description="Disordered" evidence="3">
    <location>
        <begin position="1"/>
        <end position="26"/>
    </location>
</feature>
<evidence type="ECO:0000256" key="1">
    <source>
        <dbReference type="ARBA" id="ARBA00010949"/>
    </source>
</evidence>
<gene>
    <name evidence="4" type="ORF">scyTo_0006728</name>
</gene>
<keyword evidence="2" id="KW-0175">Coiled coil</keyword>
<comment type="caution">
    <text evidence="4">The sequence shown here is derived from an EMBL/GenBank/DDBJ whole genome shotgun (WGS) entry which is preliminary data.</text>
</comment>
<dbReference type="PANTHER" id="PTHR22461">
    <property type="entry name" value="SERINE-RICH COILED-COIL DOMAIN-CONTAINING PROTEIN 2-RELATED"/>
    <property type="match status" value="1"/>
</dbReference>
<protein>
    <submittedName>
        <fullName evidence="4">Uncharacterized protein</fullName>
    </submittedName>
</protein>
<evidence type="ECO:0000256" key="2">
    <source>
        <dbReference type="ARBA" id="ARBA00023054"/>
    </source>
</evidence>
<dbReference type="STRING" id="75743.A0A401PJS9"/>
<organism evidence="4 5">
    <name type="scientific">Scyliorhinus torazame</name>
    <name type="common">Cloudy catshark</name>
    <name type="synonym">Catulus torazame</name>
    <dbReference type="NCBI Taxonomy" id="75743"/>
    <lineage>
        <taxon>Eukaryota</taxon>
        <taxon>Metazoa</taxon>
        <taxon>Chordata</taxon>
        <taxon>Craniata</taxon>
        <taxon>Vertebrata</taxon>
        <taxon>Chondrichthyes</taxon>
        <taxon>Elasmobranchii</taxon>
        <taxon>Galeomorphii</taxon>
        <taxon>Galeoidea</taxon>
        <taxon>Carcharhiniformes</taxon>
        <taxon>Scyliorhinidae</taxon>
        <taxon>Scyliorhinus</taxon>
    </lineage>
</organism>
<feature type="compositionally biased region" description="Polar residues" evidence="3">
    <location>
        <begin position="1"/>
        <end position="12"/>
    </location>
</feature>
<proteinExistence type="inferred from homology"/>
<dbReference type="GO" id="GO:0008017">
    <property type="term" value="F:microtubule binding"/>
    <property type="evidence" value="ECO:0007669"/>
    <property type="project" value="TreeGrafter"/>
</dbReference>
<dbReference type="InterPro" id="IPR029627">
    <property type="entry name" value="CCSER"/>
</dbReference>